<dbReference type="Pfam" id="PF07690">
    <property type="entry name" value="MFS_1"/>
    <property type="match status" value="1"/>
</dbReference>
<dbReference type="EMBL" id="JBIRWE010000006">
    <property type="protein sequence ID" value="MFI1965643.1"/>
    <property type="molecule type" value="Genomic_DNA"/>
</dbReference>
<dbReference type="CDD" id="cd17502">
    <property type="entry name" value="MFS_Azr1_MDR_like"/>
    <property type="match status" value="1"/>
</dbReference>
<evidence type="ECO:0000256" key="2">
    <source>
        <dbReference type="ARBA" id="ARBA00022448"/>
    </source>
</evidence>
<feature type="transmembrane region" description="Helical" evidence="7">
    <location>
        <begin position="242"/>
        <end position="263"/>
    </location>
</feature>
<feature type="transmembrane region" description="Helical" evidence="7">
    <location>
        <begin position="373"/>
        <end position="394"/>
    </location>
</feature>
<feature type="transmembrane region" description="Helical" evidence="7">
    <location>
        <begin position="59"/>
        <end position="78"/>
    </location>
</feature>
<keyword evidence="2" id="KW-0813">Transport</keyword>
<feature type="transmembrane region" description="Helical" evidence="7">
    <location>
        <begin position="175"/>
        <end position="196"/>
    </location>
</feature>
<feature type="transmembrane region" description="Helical" evidence="7">
    <location>
        <begin position="319"/>
        <end position="337"/>
    </location>
</feature>
<dbReference type="PRINTS" id="PR01036">
    <property type="entry name" value="TCRTETB"/>
</dbReference>
<evidence type="ECO:0000313" key="9">
    <source>
        <dbReference type="EMBL" id="MFI1965643.1"/>
    </source>
</evidence>
<sequence length="678" mass="71400">MTTAAAAEPPHTGPPALSRSRTNAVFATIVLGLMLAALDQLIVSTALPTIVAELGGAGHMAWVVTAYLLTETVSTVLVGKFGDLFGRKVVFQVSAVVFVVGSITAGVASSMATLILGRAIQGVGGGGLMVTAMALIADVIPLRQRGKYQGALGAVFGITTVVGPTLGGFLTDEATWRWCFYVNVPIAAVMVVMAARTIPVVRATVRPVIDYAGIVLVALGASALVLGLEWAGNRYPWGSPPIIALLAGSIALLTAFALVELRAREPVIPMDLFRNPVFTVCSVLSFIVGFAMLGALTFLPTYLQFVDGVTATSSGIRTLPMVVGLLATALASGEVISRTGRYKMFPILGTGTTALGLYLMSRMAAGTGPWLETLYMFVLGLGLGLTMQVLTIAVQNTVPYGELGAATSGVTFFRTLGSAFGTAVFGSLYVSRLEPNLAQAREAAPGVPDAVVQSPEALHHLPEDIAAPYVSAYAETVNDVFLWVVPVALTGFVIAWFLKEVPLRDSARAGAMDMGEGFAAPDSPDADLQLARAVAGVMRRAEEPVGRQLLAQSGSPLPPAEAWALGQIHWRARAGGAADLSAVAAAHRIPVEVLEPLFRRVAEAGYATLDGGRGLRLTAPGQAEIDRLTTSLRHWLDTRLKDWDIRDPVDRARLDRALDHLAAELLEEGEAQYARTPI</sequence>
<dbReference type="Gene3D" id="1.20.1250.20">
    <property type="entry name" value="MFS general substrate transporter like domains"/>
    <property type="match status" value="1"/>
</dbReference>
<keyword evidence="10" id="KW-1185">Reference proteome</keyword>
<keyword evidence="5 7" id="KW-1133">Transmembrane helix</keyword>
<keyword evidence="6 7" id="KW-0472">Membrane</keyword>
<accession>A0ABW7UT42</accession>
<dbReference type="PANTHER" id="PTHR23501">
    <property type="entry name" value="MAJOR FACILITATOR SUPERFAMILY"/>
    <property type="match status" value="1"/>
</dbReference>
<dbReference type="Gene3D" id="1.20.1720.10">
    <property type="entry name" value="Multidrug resistance protein D"/>
    <property type="match status" value="1"/>
</dbReference>
<comment type="caution">
    <text evidence="9">The sequence shown here is derived from an EMBL/GenBank/DDBJ whole genome shotgun (WGS) entry which is preliminary data.</text>
</comment>
<feature type="domain" description="Major facilitator superfamily (MFS) profile" evidence="8">
    <location>
        <begin position="25"/>
        <end position="503"/>
    </location>
</feature>
<feature type="transmembrane region" description="Helical" evidence="7">
    <location>
        <begin position="90"/>
        <end position="116"/>
    </location>
</feature>
<dbReference type="NCBIfam" id="TIGR00711">
    <property type="entry name" value="efflux_EmrB"/>
    <property type="match status" value="1"/>
</dbReference>
<feature type="transmembrane region" description="Helical" evidence="7">
    <location>
        <begin position="275"/>
        <end position="299"/>
    </location>
</feature>
<protein>
    <submittedName>
        <fullName evidence="9">MDR family MFS transporter</fullName>
    </submittedName>
</protein>
<dbReference type="InterPro" id="IPR020846">
    <property type="entry name" value="MFS_dom"/>
</dbReference>
<feature type="transmembrane region" description="Helical" evidence="7">
    <location>
        <begin position="24"/>
        <end position="47"/>
    </location>
</feature>
<dbReference type="SUPFAM" id="SSF103473">
    <property type="entry name" value="MFS general substrate transporter"/>
    <property type="match status" value="1"/>
</dbReference>
<keyword evidence="4 7" id="KW-0812">Transmembrane</keyword>
<proteinExistence type="predicted"/>
<evidence type="ECO:0000256" key="3">
    <source>
        <dbReference type="ARBA" id="ARBA00022475"/>
    </source>
</evidence>
<evidence type="ECO:0000256" key="4">
    <source>
        <dbReference type="ARBA" id="ARBA00022692"/>
    </source>
</evidence>
<reference evidence="9 10" key="1">
    <citation type="submission" date="2024-10" db="EMBL/GenBank/DDBJ databases">
        <title>The Natural Products Discovery Center: Release of the First 8490 Sequenced Strains for Exploring Actinobacteria Biosynthetic Diversity.</title>
        <authorList>
            <person name="Kalkreuter E."/>
            <person name="Kautsar S.A."/>
            <person name="Yang D."/>
            <person name="Bader C.D."/>
            <person name="Teijaro C.N."/>
            <person name="Fluegel L."/>
            <person name="Davis C.M."/>
            <person name="Simpson J.R."/>
            <person name="Lauterbach L."/>
            <person name="Steele A.D."/>
            <person name="Gui C."/>
            <person name="Meng S."/>
            <person name="Li G."/>
            <person name="Viehrig K."/>
            <person name="Ye F."/>
            <person name="Su P."/>
            <person name="Kiefer A.F."/>
            <person name="Nichols A."/>
            <person name="Cepeda A.J."/>
            <person name="Yan W."/>
            <person name="Fan B."/>
            <person name="Jiang Y."/>
            <person name="Adhikari A."/>
            <person name="Zheng C.-J."/>
            <person name="Schuster L."/>
            <person name="Cowan T.M."/>
            <person name="Smanski M.J."/>
            <person name="Chevrette M.G."/>
            <person name="De Carvalho L.P.S."/>
            <person name="Shen B."/>
        </authorList>
    </citation>
    <scope>NUCLEOTIDE SEQUENCE [LARGE SCALE GENOMIC DNA]</scope>
    <source>
        <strain evidence="9 10">NPDC020327</strain>
    </source>
</reference>
<dbReference type="RefSeq" id="WP_398718495.1">
    <property type="nucleotide sequence ID" value="NZ_JBIRWE010000006.1"/>
</dbReference>
<dbReference type="InterPro" id="IPR011701">
    <property type="entry name" value="MFS"/>
</dbReference>
<keyword evidence="3" id="KW-1003">Cell membrane</keyword>
<feature type="transmembrane region" description="Helical" evidence="7">
    <location>
        <begin position="152"/>
        <end position="169"/>
    </location>
</feature>
<gene>
    <name evidence="9" type="ORF">ACH429_16275</name>
</gene>
<dbReference type="Proteomes" id="UP001611548">
    <property type="component" value="Unassembled WGS sequence"/>
</dbReference>
<evidence type="ECO:0000256" key="6">
    <source>
        <dbReference type="ARBA" id="ARBA00023136"/>
    </source>
</evidence>
<comment type="subcellular location">
    <subcellularLocation>
        <location evidence="1">Cell membrane</location>
        <topology evidence="1">Multi-pass membrane protein</topology>
    </subcellularLocation>
</comment>
<dbReference type="InterPro" id="IPR004638">
    <property type="entry name" value="EmrB-like"/>
</dbReference>
<feature type="transmembrane region" description="Helical" evidence="7">
    <location>
        <begin position="122"/>
        <end position="140"/>
    </location>
</feature>
<evidence type="ECO:0000256" key="5">
    <source>
        <dbReference type="ARBA" id="ARBA00022989"/>
    </source>
</evidence>
<feature type="transmembrane region" description="Helical" evidence="7">
    <location>
        <begin position="406"/>
        <end position="430"/>
    </location>
</feature>
<feature type="transmembrane region" description="Helical" evidence="7">
    <location>
        <begin position="208"/>
        <end position="230"/>
    </location>
</feature>
<name>A0ABW7UT42_9ACTN</name>
<feature type="transmembrane region" description="Helical" evidence="7">
    <location>
        <begin position="480"/>
        <end position="498"/>
    </location>
</feature>
<dbReference type="PROSITE" id="PS50850">
    <property type="entry name" value="MFS"/>
    <property type="match status" value="1"/>
</dbReference>
<evidence type="ECO:0000313" key="10">
    <source>
        <dbReference type="Proteomes" id="UP001611548"/>
    </source>
</evidence>
<evidence type="ECO:0000256" key="7">
    <source>
        <dbReference type="SAM" id="Phobius"/>
    </source>
</evidence>
<dbReference type="PANTHER" id="PTHR23501:SF197">
    <property type="entry name" value="COMD"/>
    <property type="match status" value="1"/>
</dbReference>
<evidence type="ECO:0000259" key="8">
    <source>
        <dbReference type="PROSITE" id="PS50850"/>
    </source>
</evidence>
<organism evidence="9 10">
    <name type="scientific">Streptomyces pathocidini</name>
    <dbReference type="NCBI Taxonomy" id="1650571"/>
    <lineage>
        <taxon>Bacteria</taxon>
        <taxon>Bacillati</taxon>
        <taxon>Actinomycetota</taxon>
        <taxon>Actinomycetes</taxon>
        <taxon>Kitasatosporales</taxon>
        <taxon>Streptomycetaceae</taxon>
        <taxon>Streptomyces</taxon>
    </lineage>
</organism>
<dbReference type="InterPro" id="IPR036259">
    <property type="entry name" value="MFS_trans_sf"/>
</dbReference>
<evidence type="ECO:0000256" key="1">
    <source>
        <dbReference type="ARBA" id="ARBA00004651"/>
    </source>
</evidence>